<evidence type="ECO:0000256" key="1">
    <source>
        <dbReference type="ARBA" id="ARBA00004632"/>
    </source>
</evidence>
<dbReference type="InterPro" id="IPR011993">
    <property type="entry name" value="PH-like_dom_sf"/>
</dbReference>
<evidence type="ECO:0000313" key="10">
    <source>
        <dbReference type="EMBL" id="KAJ1091781.1"/>
    </source>
</evidence>
<dbReference type="GO" id="GO:0005543">
    <property type="term" value="F:phospholipid binding"/>
    <property type="evidence" value="ECO:0007669"/>
    <property type="project" value="InterPro"/>
</dbReference>
<dbReference type="GO" id="GO:0005085">
    <property type="term" value="F:guanyl-nucleotide exchange factor activity"/>
    <property type="evidence" value="ECO:0007669"/>
    <property type="project" value="InterPro"/>
</dbReference>
<feature type="region of interest" description="Disordered" evidence="7">
    <location>
        <begin position="270"/>
        <end position="302"/>
    </location>
</feature>
<feature type="region of interest" description="Disordered" evidence="7">
    <location>
        <begin position="969"/>
        <end position="1022"/>
    </location>
</feature>
<protein>
    <submittedName>
        <fullName evidence="10">Uncharacterized protein</fullName>
    </submittedName>
</protein>
<feature type="domain" description="SEC7" evidence="9">
    <location>
        <begin position="541"/>
        <end position="707"/>
    </location>
</feature>
<evidence type="ECO:0000256" key="3">
    <source>
        <dbReference type="ARBA" id="ARBA00022553"/>
    </source>
</evidence>
<dbReference type="InterPro" id="IPR001605">
    <property type="entry name" value="PH_dom-spectrin-type"/>
</dbReference>
<dbReference type="GO" id="GO:0032012">
    <property type="term" value="P:regulation of ARF protein signal transduction"/>
    <property type="evidence" value="ECO:0007669"/>
    <property type="project" value="InterPro"/>
</dbReference>
<dbReference type="Pfam" id="PF15410">
    <property type="entry name" value="PH_9"/>
    <property type="match status" value="1"/>
</dbReference>
<proteinExistence type="predicted"/>
<dbReference type="InterPro" id="IPR041681">
    <property type="entry name" value="PH_9"/>
</dbReference>
<keyword evidence="4" id="KW-0175">Coiled coil</keyword>
<dbReference type="InterPro" id="IPR001849">
    <property type="entry name" value="PH_domain"/>
</dbReference>
<reference evidence="10" key="1">
    <citation type="journal article" date="2022" name="bioRxiv">
        <title>Sequencing and chromosome-scale assembly of the giantPleurodeles waltlgenome.</title>
        <authorList>
            <person name="Brown T."/>
            <person name="Elewa A."/>
            <person name="Iarovenko S."/>
            <person name="Subramanian E."/>
            <person name="Araus A.J."/>
            <person name="Petzold A."/>
            <person name="Susuki M."/>
            <person name="Suzuki K.-i.T."/>
            <person name="Hayashi T."/>
            <person name="Toyoda A."/>
            <person name="Oliveira C."/>
            <person name="Osipova E."/>
            <person name="Leigh N.D."/>
            <person name="Simon A."/>
            <person name="Yun M.H."/>
        </authorList>
    </citation>
    <scope>NUCLEOTIDE SEQUENCE</scope>
    <source>
        <strain evidence="10">20211129_DDA</strain>
        <tissue evidence="10">Liver</tissue>
    </source>
</reference>
<evidence type="ECO:0000256" key="6">
    <source>
        <dbReference type="ARBA" id="ARBA00023273"/>
    </source>
</evidence>
<dbReference type="PRINTS" id="PR00683">
    <property type="entry name" value="SPECTRINPH"/>
</dbReference>
<accession>A0AAV7LK13</accession>
<dbReference type="PANTHER" id="PTHR10663:SF338">
    <property type="entry name" value="PH AND SEC7 DOMAIN-CONTAINING PROTEIN 4"/>
    <property type="match status" value="1"/>
</dbReference>
<dbReference type="Gene3D" id="1.10.1000.11">
    <property type="entry name" value="Arf Nucleotide-binding Site Opener,domain 2"/>
    <property type="match status" value="1"/>
</dbReference>
<dbReference type="GO" id="GO:0032587">
    <property type="term" value="C:ruffle membrane"/>
    <property type="evidence" value="ECO:0007669"/>
    <property type="project" value="UniProtKB-SubCell"/>
</dbReference>
<dbReference type="InterPro" id="IPR000904">
    <property type="entry name" value="Sec7_dom"/>
</dbReference>
<sequence length="1022" mass="114384">MSDTDLQWSKESFANGAGPGDSKVFRMTDLKHPILLPEEPGEGRQTLEATRLTNAPKDACTSQQMSAQEMFLASILQAQLCVLDLQDELDKQPQNTETAEHLSSHPVETTALVSIPEGVIISESSEGEDGHFTPDSSDEDLEDRLWSARDGEDDFSESDEEYHFYNNPLFGGSLSPSVTISTPEVGRGLKVEKACSSKDEEEIDSGLPEVGQDVRSGCLGYGGVNLLGHTIEQRTEVVRSHFALSNGLIAEGLHNSSVLVSASHNNDVASSSLKTTFSSPTEDAQETSSSKPLPQQSEASCSSTVVHTFSGETGATQRESNLDEGLLISDSSFSMIAALLLDVDFAQSNLPLNTRDSCNSVAESGLSVHSLGPQVNTAESYLPVDSTDPEVSAVESCLLVRTQDPLRNNTDCHPQVHTENPPVIADDSNLSTVSVKSPPVTPDLISWEEPIRHPVIFYTGRPATPVHLLDWSMDRRSHSYSSSDEEEVDGFVKVQRPSKAFTEDAKVTDSETDDAEESFYTNCPSPSGSYSSIRSQETEFESIDGLSLSNGALKDHDAAKTLATKLYNLDGFRKSEVAPHLQKNTDFSRMVAQEYLAFFDFTGKTLDQALRSLLKVLVLTGETQERERVLQQFSHRYYVCNPEVFSSADAVHTLTCAVMLLNTDLHGKNIGRCMSCPEFIINLDGMNDGTNFPKDQLKELYHSIRNEKLEWAVDEEEARRALVPKLETSYSFSRKRSNPFHDVQLPDPKAETYKQGVLSRKMHADIDGKRTPWGKRGWKDFYTILKGTMLCLLKEEYRLDYQYSEEVISIHHALAERASKYNKRPNVFRLQTADWRIYLFQAESDAEMNSWVSRINLVAAMNSAPPFPAAIGSQKKFVRPILPTAHSKQSLEDQRQSHELWMDTFTDDLAEHQRNLPDKKSKARDWEEYRTRGEYLLYEKIRYETYVKLLDAKLRSGTNDLDQWEAQLQESSDTVDDSSSLKKSHSSPSLTQEQSPTVKVKRNISERRTYRRIIPKRNKNPM</sequence>
<dbReference type="Proteomes" id="UP001066276">
    <property type="component" value="Chromosome 11"/>
</dbReference>
<keyword evidence="2" id="KW-1003">Cell membrane</keyword>
<organism evidence="10 11">
    <name type="scientific">Pleurodeles waltl</name>
    <name type="common">Iberian ribbed newt</name>
    <dbReference type="NCBI Taxonomy" id="8319"/>
    <lineage>
        <taxon>Eukaryota</taxon>
        <taxon>Metazoa</taxon>
        <taxon>Chordata</taxon>
        <taxon>Craniata</taxon>
        <taxon>Vertebrata</taxon>
        <taxon>Euteleostomi</taxon>
        <taxon>Amphibia</taxon>
        <taxon>Batrachia</taxon>
        <taxon>Caudata</taxon>
        <taxon>Salamandroidea</taxon>
        <taxon>Salamandridae</taxon>
        <taxon>Pleurodelinae</taxon>
        <taxon>Pleurodeles</taxon>
    </lineage>
</organism>
<feature type="region of interest" description="Disordered" evidence="7">
    <location>
        <begin position="412"/>
        <end position="435"/>
    </location>
</feature>
<dbReference type="CDD" id="cd00171">
    <property type="entry name" value="Sec7"/>
    <property type="match status" value="1"/>
</dbReference>
<evidence type="ECO:0000313" key="11">
    <source>
        <dbReference type="Proteomes" id="UP001066276"/>
    </source>
</evidence>
<evidence type="ECO:0000256" key="7">
    <source>
        <dbReference type="SAM" id="MobiDB-lite"/>
    </source>
</evidence>
<dbReference type="CDD" id="cd13295">
    <property type="entry name" value="PH_EFA6"/>
    <property type="match status" value="1"/>
</dbReference>
<gene>
    <name evidence="10" type="ORF">NDU88_004896</name>
</gene>
<keyword evidence="5" id="KW-0472">Membrane</keyword>
<dbReference type="Gene3D" id="2.30.29.30">
    <property type="entry name" value="Pleckstrin-homology domain (PH domain)/Phosphotyrosine-binding domain (PTB)"/>
    <property type="match status" value="1"/>
</dbReference>
<dbReference type="AlphaFoldDB" id="A0AAV7LK13"/>
<dbReference type="EMBL" id="JANPWB010000015">
    <property type="protein sequence ID" value="KAJ1091781.1"/>
    <property type="molecule type" value="Genomic_DNA"/>
</dbReference>
<feature type="domain" description="PH" evidence="8">
    <location>
        <begin position="751"/>
        <end position="860"/>
    </location>
</feature>
<keyword evidence="11" id="KW-1185">Reference proteome</keyword>
<dbReference type="FunFam" id="2.30.29.30:FF:000054">
    <property type="entry name" value="PH and SEC7 domain-containing protein 3"/>
    <property type="match status" value="1"/>
</dbReference>
<evidence type="ECO:0000256" key="2">
    <source>
        <dbReference type="ARBA" id="ARBA00022475"/>
    </source>
</evidence>
<feature type="region of interest" description="Disordered" evidence="7">
    <location>
        <begin position="1"/>
        <end position="24"/>
    </location>
</feature>
<dbReference type="Pfam" id="PF01369">
    <property type="entry name" value="Sec7"/>
    <property type="match status" value="1"/>
</dbReference>
<keyword evidence="3" id="KW-0597">Phosphoprotein</keyword>
<dbReference type="FunFam" id="1.10.1000.11:FF:000004">
    <property type="entry name" value="PH and SEC7 domain-containing protein 2"/>
    <property type="match status" value="1"/>
</dbReference>
<feature type="compositionally biased region" description="Polar residues" evidence="7">
    <location>
        <begin position="1"/>
        <end position="12"/>
    </location>
</feature>
<comment type="caution">
    <text evidence="10">The sequence shown here is derived from an EMBL/GenBank/DDBJ whole genome shotgun (WGS) entry which is preliminary data.</text>
</comment>
<evidence type="ECO:0000259" key="8">
    <source>
        <dbReference type="PROSITE" id="PS50003"/>
    </source>
</evidence>
<dbReference type="PROSITE" id="PS50190">
    <property type="entry name" value="SEC7"/>
    <property type="match status" value="1"/>
</dbReference>
<dbReference type="SMART" id="SM00233">
    <property type="entry name" value="PH"/>
    <property type="match status" value="1"/>
</dbReference>
<dbReference type="InterPro" id="IPR035999">
    <property type="entry name" value="Sec7_dom_sf"/>
</dbReference>
<evidence type="ECO:0000256" key="4">
    <source>
        <dbReference type="ARBA" id="ARBA00023054"/>
    </source>
</evidence>
<evidence type="ECO:0000256" key="5">
    <source>
        <dbReference type="ARBA" id="ARBA00023136"/>
    </source>
</evidence>
<name>A0AAV7LK13_PLEWA</name>
<evidence type="ECO:0000259" key="9">
    <source>
        <dbReference type="PROSITE" id="PS50190"/>
    </source>
</evidence>
<keyword evidence="6" id="KW-0966">Cell projection</keyword>
<dbReference type="PROSITE" id="PS50003">
    <property type="entry name" value="PH_DOMAIN"/>
    <property type="match status" value="1"/>
</dbReference>
<feature type="compositionally biased region" description="Basic residues" evidence="7">
    <location>
        <begin position="1009"/>
        <end position="1022"/>
    </location>
</feature>
<comment type="subcellular location">
    <subcellularLocation>
        <location evidence="1">Cell projection</location>
        <location evidence="1">Ruffle membrane</location>
    </subcellularLocation>
</comment>
<dbReference type="PANTHER" id="PTHR10663">
    <property type="entry name" value="GUANYL-NUCLEOTIDE EXCHANGE FACTOR"/>
    <property type="match status" value="1"/>
</dbReference>
<feature type="region of interest" description="Disordered" evidence="7">
    <location>
        <begin position="502"/>
        <end position="532"/>
    </location>
</feature>
<dbReference type="SUPFAM" id="SSF50729">
    <property type="entry name" value="PH domain-like"/>
    <property type="match status" value="1"/>
</dbReference>
<dbReference type="SUPFAM" id="SSF48425">
    <property type="entry name" value="Sec7 domain"/>
    <property type="match status" value="1"/>
</dbReference>
<dbReference type="InterPro" id="IPR023394">
    <property type="entry name" value="Sec7_C_sf"/>
</dbReference>
<dbReference type="SMART" id="SM00222">
    <property type="entry name" value="Sec7"/>
    <property type="match status" value="1"/>
</dbReference>